<proteinExistence type="predicted"/>
<dbReference type="AlphaFoldDB" id="A0A840SRZ3"/>
<evidence type="ECO:0000313" key="1">
    <source>
        <dbReference type="EMBL" id="MBB5221981.1"/>
    </source>
</evidence>
<dbReference type="Proteomes" id="UP000549457">
    <property type="component" value="Unassembled WGS sequence"/>
</dbReference>
<comment type="caution">
    <text evidence="1">The sequence shown here is derived from an EMBL/GenBank/DDBJ whole genome shotgun (WGS) entry which is preliminary data.</text>
</comment>
<gene>
    <name evidence="1" type="ORF">HNP73_001917</name>
</gene>
<name>A0A840SRZ3_9RHOB</name>
<dbReference type="EMBL" id="JACHFM010000002">
    <property type="protein sequence ID" value="MBB5221981.1"/>
    <property type="molecule type" value="Genomic_DNA"/>
</dbReference>
<keyword evidence="2" id="KW-1185">Reference proteome</keyword>
<dbReference type="RefSeq" id="WP_184148416.1">
    <property type="nucleotide sequence ID" value="NZ_JACHFM010000002.1"/>
</dbReference>
<reference evidence="1 2" key="1">
    <citation type="submission" date="2020-08" db="EMBL/GenBank/DDBJ databases">
        <title>Genomic Encyclopedia of Type Strains, Phase IV (KMG-IV): sequencing the most valuable type-strain genomes for metagenomic binning, comparative biology and taxonomic classification.</title>
        <authorList>
            <person name="Goeker M."/>
        </authorList>
    </citation>
    <scope>NUCLEOTIDE SEQUENCE [LARGE SCALE GENOMIC DNA]</scope>
    <source>
        <strain evidence="1 2">DSM 101730</strain>
    </source>
</reference>
<accession>A0A840SRZ3</accession>
<sequence length="60" mass="6667">MKNPWMSMWLSAANKAAGPARGFWSAEIARQQKAFAKTMTEAMFPKPSSSKSSSKSRRSK</sequence>
<evidence type="ECO:0000313" key="2">
    <source>
        <dbReference type="Proteomes" id="UP000549457"/>
    </source>
</evidence>
<organism evidence="1 2">
    <name type="scientific">Amaricoccus macauensis</name>
    <dbReference type="NCBI Taxonomy" id="57001"/>
    <lineage>
        <taxon>Bacteria</taxon>
        <taxon>Pseudomonadati</taxon>
        <taxon>Pseudomonadota</taxon>
        <taxon>Alphaproteobacteria</taxon>
        <taxon>Rhodobacterales</taxon>
        <taxon>Paracoccaceae</taxon>
        <taxon>Amaricoccus</taxon>
    </lineage>
</organism>
<protein>
    <submittedName>
        <fullName evidence="1">Uncharacterized protein</fullName>
    </submittedName>
</protein>